<evidence type="ECO:0000313" key="1">
    <source>
        <dbReference type="EMBL" id="UZD54108.1"/>
    </source>
</evidence>
<organism evidence="1 2">
    <name type="scientific">Caldimonas aquatica</name>
    <dbReference type="NCBI Taxonomy" id="376175"/>
    <lineage>
        <taxon>Bacteria</taxon>
        <taxon>Pseudomonadati</taxon>
        <taxon>Pseudomonadota</taxon>
        <taxon>Betaproteobacteria</taxon>
        <taxon>Burkholderiales</taxon>
        <taxon>Sphaerotilaceae</taxon>
        <taxon>Caldimonas</taxon>
    </lineage>
</organism>
<dbReference type="RefSeq" id="WP_264891677.1">
    <property type="nucleotide sequence ID" value="NZ_CP110257.1"/>
</dbReference>
<accession>A0ABY6MQH8</accession>
<gene>
    <name evidence="1" type="ORF">OMP39_10510</name>
</gene>
<dbReference type="EMBL" id="CP110257">
    <property type="protein sequence ID" value="UZD54108.1"/>
    <property type="molecule type" value="Genomic_DNA"/>
</dbReference>
<protein>
    <submittedName>
        <fullName evidence="1">L,D-transpeptidase</fullName>
    </submittedName>
</protein>
<evidence type="ECO:0000313" key="2">
    <source>
        <dbReference type="Proteomes" id="UP001163266"/>
    </source>
</evidence>
<reference evidence="1" key="1">
    <citation type="submission" date="2022-10" db="EMBL/GenBank/DDBJ databases">
        <title>Complete genome sequence of Schlegelella aquatica LMG 23380.</title>
        <authorList>
            <person name="Musilova J."/>
            <person name="Kourilova X."/>
            <person name="Bezdicek M."/>
            <person name="Hermankova K."/>
            <person name="Obruca S."/>
            <person name="Sedlar K."/>
        </authorList>
    </citation>
    <scope>NUCLEOTIDE SEQUENCE</scope>
    <source>
        <strain evidence="1">LMG 23380</strain>
    </source>
</reference>
<keyword evidence="2" id="KW-1185">Reference proteome</keyword>
<dbReference type="Proteomes" id="UP001163266">
    <property type="component" value="Chromosome"/>
</dbReference>
<proteinExistence type="predicted"/>
<sequence length="199" mass="21644">MAAALLAWPSHASRAGGDSSSLKNGEVHRLVSHVLRSDDHRGRPFAVVDKKHALLYVFERQGRLVGATSVLLGQAVGDRTWPGVGDKPPSQLLPHERTTPAGRFDSEPGVNLQGEDVVWFDYDAALALHRVRPGTAESRRLQALATPQAADNRQSLGCVVVPVRFYDSVVRPVLGRARGVVYVLPEDGRADRLLDALTF</sequence>
<name>A0ABY6MQH8_9BURK</name>